<dbReference type="InterPro" id="IPR006311">
    <property type="entry name" value="TAT_signal"/>
</dbReference>
<dbReference type="EMBL" id="LR586016">
    <property type="protein sequence ID" value="VIP03479.1"/>
    <property type="molecule type" value="Genomic_DNA"/>
</dbReference>
<dbReference type="PROSITE" id="PS51318">
    <property type="entry name" value="TAT"/>
    <property type="match status" value="1"/>
</dbReference>
<dbReference type="InParanoid" id="A0A6C2YQP3"/>
<dbReference type="KEGG" id="tim:GMBLW1_04810"/>
<evidence type="ECO:0000313" key="2">
    <source>
        <dbReference type="Proteomes" id="UP000464378"/>
    </source>
</evidence>
<name>A0A6C2YQP3_9BACT</name>
<keyword evidence="2" id="KW-1185">Reference proteome</keyword>
<gene>
    <name evidence="1" type="ORF">GMBLW1_04810</name>
</gene>
<dbReference type="Proteomes" id="UP000464378">
    <property type="component" value="Chromosome"/>
</dbReference>
<protein>
    <recommendedName>
        <fullName evidence="3">DUF1501 domain-containing protein</fullName>
    </recommendedName>
</protein>
<sequence>MSASNRREFLRAGLTGFGSLSLPGLLRSRAMAATPASERTAIILVWLRGGCSHLDTYDPKPDSPAEYRSPYAPISTSVPGMRLTELLPMQAKRAHRFALLRSLTHTGGGHPAGSLQVLSGDPDPIDKLKPVRPDFMTVAHYLRGGNASGLPNYVGVNPVVRYDSFTIAGPGYLSANYSPFVIGGDPNSPQFRVQNVGITDPQVIARIRDRSGLREQLDTFRRELDRSGIASTMDQFESQAIDLMTSPAAARAFDLTLEDSKIRDRYGRNQWGQQLLMARRLVEAGVEIVTTTLDGPLCGRVQNWDDHAVNHHIFDALKYRAPFFDQGVSALIDDIYDRGLDRKVMVVVTGEFGRTPRISRVASSGAGVASAAAGTEQPGRDHWPQAGSMIWFGGGIKTGQVIGATDARGEQVVERRMSPHDFLATIYAHLGIDYKRVTVPDLTGRPNLIVDHGEAFPELTRSAT</sequence>
<dbReference type="AlphaFoldDB" id="A0A6C2YQP3"/>
<evidence type="ECO:0000313" key="1">
    <source>
        <dbReference type="EMBL" id="VIP03479.1"/>
    </source>
</evidence>
<organism evidence="1">
    <name type="scientific">Tuwongella immobilis</name>
    <dbReference type="NCBI Taxonomy" id="692036"/>
    <lineage>
        <taxon>Bacteria</taxon>
        <taxon>Pseudomonadati</taxon>
        <taxon>Planctomycetota</taxon>
        <taxon>Planctomycetia</taxon>
        <taxon>Gemmatales</taxon>
        <taxon>Gemmataceae</taxon>
        <taxon>Tuwongella</taxon>
    </lineage>
</organism>
<evidence type="ECO:0008006" key="3">
    <source>
        <dbReference type="Google" id="ProtNLM"/>
    </source>
</evidence>
<accession>A0A6C2YQP3</accession>
<dbReference type="SUPFAM" id="SSF53649">
    <property type="entry name" value="Alkaline phosphatase-like"/>
    <property type="match status" value="1"/>
</dbReference>
<dbReference type="EMBL" id="LR593887">
    <property type="protein sequence ID" value="VTS04328.1"/>
    <property type="molecule type" value="Genomic_DNA"/>
</dbReference>
<dbReference type="PANTHER" id="PTHR43737">
    <property type="entry name" value="BLL7424 PROTEIN"/>
    <property type="match status" value="1"/>
</dbReference>
<dbReference type="PANTHER" id="PTHR43737:SF1">
    <property type="entry name" value="DUF1501 DOMAIN-CONTAINING PROTEIN"/>
    <property type="match status" value="1"/>
</dbReference>
<dbReference type="InterPro" id="IPR017850">
    <property type="entry name" value="Alkaline_phosphatase_core_sf"/>
</dbReference>
<reference evidence="1" key="1">
    <citation type="submission" date="2019-04" db="EMBL/GenBank/DDBJ databases">
        <authorList>
            <consortium name="Science for Life Laboratories"/>
        </authorList>
    </citation>
    <scope>NUCLEOTIDE SEQUENCE</scope>
    <source>
        <strain evidence="1">MBLW1</strain>
    </source>
</reference>
<proteinExistence type="predicted"/>
<dbReference type="Pfam" id="PF07394">
    <property type="entry name" value="DUF1501"/>
    <property type="match status" value="1"/>
</dbReference>
<dbReference type="InterPro" id="IPR010869">
    <property type="entry name" value="DUF1501"/>
</dbReference>
<dbReference type="RefSeq" id="WP_232056210.1">
    <property type="nucleotide sequence ID" value="NZ_LR593887.1"/>
</dbReference>